<dbReference type="EMBL" id="AVOT02075577">
    <property type="protein sequence ID" value="MBW0564260.1"/>
    <property type="molecule type" value="Genomic_DNA"/>
</dbReference>
<sequence length="114" mass="12720">MSLKAQTHFNTICNVGVITPHGATQQFGMLKFVDEMTSPPPPGHLSPLPCLLSRFNWLPHPRVILPTLSMLMFLHCPPDDVPTLPPISTLTTRYAFIPLPLPSLRLRSALLTWL</sequence>
<evidence type="ECO:0000313" key="1">
    <source>
        <dbReference type="EMBL" id="MBW0564260.1"/>
    </source>
</evidence>
<accession>A0A9Q3PK91</accession>
<proteinExistence type="predicted"/>
<reference evidence="1" key="1">
    <citation type="submission" date="2021-03" db="EMBL/GenBank/DDBJ databases">
        <title>Draft genome sequence of rust myrtle Austropuccinia psidii MF-1, a brazilian biotype.</title>
        <authorList>
            <person name="Quecine M.C."/>
            <person name="Pachon D.M.R."/>
            <person name="Bonatelli M.L."/>
            <person name="Correr F.H."/>
            <person name="Franceschini L.M."/>
            <person name="Leite T.F."/>
            <person name="Margarido G.R.A."/>
            <person name="Almeida C.A."/>
            <person name="Ferrarezi J.A."/>
            <person name="Labate C.A."/>
        </authorList>
    </citation>
    <scope>NUCLEOTIDE SEQUENCE</scope>
    <source>
        <strain evidence="1">MF-1</strain>
    </source>
</reference>
<comment type="caution">
    <text evidence="1">The sequence shown here is derived from an EMBL/GenBank/DDBJ whole genome shotgun (WGS) entry which is preliminary data.</text>
</comment>
<dbReference type="AlphaFoldDB" id="A0A9Q3PK91"/>
<dbReference type="Proteomes" id="UP000765509">
    <property type="component" value="Unassembled WGS sequence"/>
</dbReference>
<keyword evidence="2" id="KW-1185">Reference proteome</keyword>
<protein>
    <submittedName>
        <fullName evidence="1">Uncharacterized protein</fullName>
    </submittedName>
</protein>
<name>A0A9Q3PK91_9BASI</name>
<organism evidence="1 2">
    <name type="scientific">Austropuccinia psidii MF-1</name>
    <dbReference type="NCBI Taxonomy" id="1389203"/>
    <lineage>
        <taxon>Eukaryota</taxon>
        <taxon>Fungi</taxon>
        <taxon>Dikarya</taxon>
        <taxon>Basidiomycota</taxon>
        <taxon>Pucciniomycotina</taxon>
        <taxon>Pucciniomycetes</taxon>
        <taxon>Pucciniales</taxon>
        <taxon>Sphaerophragmiaceae</taxon>
        <taxon>Austropuccinia</taxon>
    </lineage>
</organism>
<evidence type="ECO:0000313" key="2">
    <source>
        <dbReference type="Proteomes" id="UP000765509"/>
    </source>
</evidence>
<gene>
    <name evidence="1" type="ORF">O181_103975</name>
</gene>